<reference evidence="3 4" key="1">
    <citation type="submission" date="2018-07" db="EMBL/GenBank/DDBJ databases">
        <title>Desertimonas flava gen. nov. sp. nov.</title>
        <authorList>
            <person name="Liu S."/>
        </authorList>
    </citation>
    <scope>NUCLEOTIDE SEQUENCE [LARGE SCALE GENOMIC DNA]</scope>
    <source>
        <strain evidence="3 4">16Sb5-5</strain>
    </source>
</reference>
<dbReference type="EMBL" id="QOUI01000010">
    <property type="protein sequence ID" value="RCK68659.1"/>
    <property type="molecule type" value="Genomic_DNA"/>
</dbReference>
<dbReference type="Pfam" id="PF00364">
    <property type="entry name" value="Biotin_lipoyl"/>
    <property type="match status" value="1"/>
</dbReference>
<evidence type="ECO:0000313" key="3">
    <source>
        <dbReference type="EMBL" id="RCK68659.1"/>
    </source>
</evidence>
<dbReference type="Proteomes" id="UP000252770">
    <property type="component" value="Unassembled WGS sequence"/>
</dbReference>
<dbReference type="SUPFAM" id="SSF51230">
    <property type="entry name" value="Single hybrid motif"/>
    <property type="match status" value="1"/>
</dbReference>
<dbReference type="InterPro" id="IPR050709">
    <property type="entry name" value="Biotin_Carboxyl_Carrier/Decarb"/>
</dbReference>
<keyword evidence="4" id="KW-1185">Reference proteome</keyword>
<name>A0A367YSY1_9ACTN</name>
<dbReference type="InterPro" id="IPR000089">
    <property type="entry name" value="Biotin_lipoyl"/>
</dbReference>
<proteinExistence type="predicted"/>
<dbReference type="PROSITE" id="PS50968">
    <property type="entry name" value="BIOTINYL_LIPOYL"/>
    <property type="match status" value="1"/>
</dbReference>
<evidence type="ECO:0000259" key="2">
    <source>
        <dbReference type="PROSITE" id="PS50968"/>
    </source>
</evidence>
<gene>
    <name evidence="3" type="ORF">DT076_15675</name>
</gene>
<keyword evidence="1" id="KW-0092">Biotin</keyword>
<accession>A0A367YSY1</accession>
<dbReference type="RefSeq" id="WP_114127630.1">
    <property type="nucleotide sequence ID" value="NZ_QOUI01000010.1"/>
</dbReference>
<comment type="caution">
    <text evidence="3">The sequence shown here is derived from an EMBL/GenBank/DDBJ whole genome shotgun (WGS) entry which is preliminary data.</text>
</comment>
<protein>
    <submittedName>
        <fullName evidence="3">Biotin/lipoyl-binding carrier protein</fullName>
    </submittedName>
</protein>
<dbReference type="PANTHER" id="PTHR45266">
    <property type="entry name" value="OXALOACETATE DECARBOXYLASE ALPHA CHAIN"/>
    <property type="match status" value="1"/>
</dbReference>
<sequence>MNHTVSAELVASVLRVHVTVGQSVTAEDEVVLLESMKMEIPVLAERAGTVLEVVARPGDVVRDGDPLVVIGEVR</sequence>
<dbReference type="PANTHER" id="PTHR45266:SF3">
    <property type="entry name" value="OXALOACETATE DECARBOXYLASE ALPHA CHAIN"/>
    <property type="match status" value="1"/>
</dbReference>
<evidence type="ECO:0000256" key="1">
    <source>
        <dbReference type="ARBA" id="ARBA00023267"/>
    </source>
</evidence>
<dbReference type="AlphaFoldDB" id="A0A367YSY1"/>
<dbReference type="NCBIfam" id="NF004547">
    <property type="entry name" value="PRK05889.1"/>
    <property type="match status" value="1"/>
</dbReference>
<evidence type="ECO:0000313" key="4">
    <source>
        <dbReference type="Proteomes" id="UP000252770"/>
    </source>
</evidence>
<dbReference type="Gene3D" id="2.40.50.100">
    <property type="match status" value="1"/>
</dbReference>
<organism evidence="3 4">
    <name type="scientific">Desertihabitans brevis</name>
    <dbReference type="NCBI Taxonomy" id="2268447"/>
    <lineage>
        <taxon>Bacteria</taxon>
        <taxon>Bacillati</taxon>
        <taxon>Actinomycetota</taxon>
        <taxon>Actinomycetes</taxon>
        <taxon>Propionibacteriales</taxon>
        <taxon>Propionibacteriaceae</taxon>
        <taxon>Desertihabitans</taxon>
    </lineage>
</organism>
<feature type="domain" description="Lipoyl-binding" evidence="2">
    <location>
        <begin position="1"/>
        <end position="71"/>
    </location>
</feature>
<dbReference type="InterPro" id="IPR011053">
    <property type="entry name" value="Single_hybrid_motif"/>
</dbReference>
<dbReference type="CDD" id="cd06850">
    <property type="entry name" value="biotinyl_domain"/>
    <property type="match status" value="1"/>
</dbReference>